<evidence type="ECO:0000313" key="3">
    <source>
        <dbReference type="Proteomes" id="UP001565283"/>
    </source>
</evidence>
<dbReference type="Gene3D" id="2.60.40.2850">
    <property type="match status" value="1"/>
</dbReference>
<evidence type="ECO:0000313" key="2">
    <source>
        <dbReference type="EMBL" id="MEY8443550.1"/>
    </source>
</evidence>
<gene>
    <name evidence="2" type="ORF">AALA52_04735</name>
</gene>
<dbReference type="Proteomes" id="UP001565283">
    <property type="component" value="Unassembled WGS sequence"/>
</dbReference>
<keyword evidence="3" id="KW-1185">Reference proteome</keyword>
<dbReference type="NCBIfam" id="TIGR01653">
    <property type="entry name" value="lactococcin_972"/>
    <property type="match status" value="1"/>
</dbReference>
<organism evidence="2 3">
    <name type="scientific">Lactococcus ileimucosae</name>
    <dbReference type="NCBI Taxonomy" id="2941329"/>
    <lineage>
        <taxon>Bacteria</taxon>
        <taxon>Bacillati</taxon>
        <taxon>Bacillota</taxon>
        <taxon>Bacilli</taxon>
        <taxon>Lactobacillales</taxon>
        <taxon>Streptococcaceae</taxon>
        <taxon>Lactococcus</taxon>
    </lineage>
</organism>
<dbReference type="RefSeq" id="WP_369948199.1">
    <property type="nucleotide sequence ID" value="NZ_JBCLSH010000011.1"/>
</dbReference>
<name>A0ABV4D1W7_9LACT</name>
<feature type="chain" id="PRO_5045611629" evidence="1">
    <location>
        <begin position="23"/>
        <end position="131"/>
    </location>
</feature>
<feature type="signal peptide" evidence="1">
    <location>
        <begin position="1"/>
        <end position="22"/>
    </location>
</feature>
<protein>
    <submittedName>
        <fullName evidence="2">Lactococcin 972 family bacteriocin</fullName>
    </submittedName>
</protein>
<sequence>MKKIVLLLAVLTLGTVTFEKLAIANLEQSSGGLTAEQLDERGNVQTRKVSNVGGGTWYYMVNVNGRTISEYNHRDRKHSATVSRTNGVFNKSVRPAGQTAKASLPYKSGANSVYWNNSPKEAVGNYNGAKF</sequence>
<reference evidence="2 3" key="1">
    <citation type="submission" date="2024-03" db="EMBL/GenBank/DDBJ databases">
        <title>Mouse gut bacterial collection (mGBC) of GemPharmatech.</title>
        <authorList>
            <person name="He Y."/>
            <person name="Dong L."/>
            <person name="Wu D."/>
            <person name="Gao X."/>
            <person name="Lin Z."/>
        </authorList>
    </citation>
    <scope>NUCLEOTIDE SEQUENCE [LARGE SCALE GENOMIC DNA]</scope>
    <source>
        <strain evidence="2 3">61-15</strain>
    </source>
</reference>
<accession>A0ABV4D1W7</accession>
<evidence type="ECO:0000256" key="1">
    <source>
        <dbReference type="SAM" id="SignalP"/>
    </source>
</evidence>
<dbReference type="Pfam" id="PF09683">
    <property type="entry name" value="Lactococcin_972"/>
    <property type="match status" value="1"/>
</dbReference>
<comment type="caution">
    <text evidence="2">The sequence shown here is derived from an EMBL/GenBank/DDBJ whole genome shotgun (WGS) entry which is preliminary data.</text>
</comment>
<proteinExistence type="predicted"/>
<dbReference type="InterPro" id="IPR006540">
    <property type="entry name" value="Lactococcin_972"/>
</dbReference>
<dbReference type="EMBL" id="JBCLSH010000011">
    <property type="protein sequence ID" value="MEY8443550.1"/>
    <property type="molecule type" value="Genomic_DNA"/>
</dbReference>
<keyword evidence="1" id="KW-0732">Signal</keyword>